<dbReference type="Gene3D" id="2.170.270.10">
    <property type="entry name" value="SET domain"/>
    <property type="match status" value="1"/>
</dbReference>
<dbReference type="SUPFAM" id="SSF82199">
    <property type="entry name" value="SET domain"/>
    <property type="match status" value="1"/>
</dbReference>
<keyword evidence="3" id="KW-1185">Reference proteome</keyword>
<dbReference type="EMBL" id="LSYV01000060">
    <property type="protein sequence ID" value="KXZ45071.1"/>
    <property type="molecule type" value="Genomic_DNA"/>
</dbReference>
<proteinExistence type="predicted"/>
<accession>A0A150G5G9</accession>
<reference evidence="3" key="1">
    <citation type="journal article" date="2016" name="Nat. Commun.">
        <title>The Gonium pectorale genome demonstrates co-option of cell cycle regulation during the evolution of multicellularity.</title>
        <authorList>
            <person name="Hanschen E.R."/>
            <person name="Marriage T.N."/>
            <person name="Ferris P.J."/>
            <person name="Hamaji T."/>
            <person name="Toyoda A."/>
            <person name="Fujiyama A."/>
            <person name="Neme R."/>
            <person name="Noguchi H."/>
            <person name="Minakuchi Y."/>
            <person name="Suzuki M."/>
            <person name="Kawai-Toyooka H."/>
            <person name="Smith D.R."/>
            <person name="Sparks H."/>
            <person name="Anderson J."/>
            <person name="Bakaric R."/>
            <person name="Luria V."/>
            <person name="Karger A."/>
            <person name="Kirschner M.W."/>
            <person name="Durand P.M."/>
            <person name="Michod R.E."/>
            <person name="Nozaki H."/>
            <person name="Olson B.J."/>
        </authorList>
    </citation>
    <scope>NUCLEOTIDE SEQUENCE [LARGE SCALE GENOMIC DNA]</scope>
    <source>
        <strain evidence="3">NIES-2863</strain>
    </source>
</reference>
<protein>
    <recommendedName>
        <fullName evidence="1">SET domain-containing protein</fullName>
    </recommendedName>
</protein>
<dbReference type="CDD" id="cd08161">
    <property type="entry name" value="SET"/>
    <property type="match status" value="1"/>
</dbReference>
<dbReference type="AlphaFoldDB" id="A0A150G5G9"/>
<gene>
    <name evidence="2" type="ORF">GPECTOR_59g680</name>
</gene>
<dbReference type="OrthoDB" id="5945798at2759"/>
<organism evidence="2 3">
    <name type="scientific">Gonium pectorale</name>
    <name type="common">Green alga</name>
    <dbReference type="NCBI Taxonomy" id="33097"/>
    <lineage>
        <taxon>Eukaryota</taxon>
        <taxon>Viridiplantae</taxon>
        <taxon>Chlorophyta</taxon>
        <taxon>core chlorophytes</taxon>
        <taxon>Chlorophyceae</taxon>
        <taxon>CS clade</taxon>
        <taxon>Chlamydomonadales</taxon>
        <taxon>Volvocaceae</taxon>
        <taxon>Gonium</taxon>
    </lineage>
</organism>
<dbReference type="Proteomes" id="UP000075714">
    <property type="component" value="Unassembled WGS sequence"/>
</dbReference>
<feature type="domain" description="SET" evidence="1">
    <location>
        <begin position="62"/>
        <end position="98"/>
    </location>
</feature>
<evidence type="ECO:0000313" key="3">
    <source>
        <dbReference type="Proteomes" id="UP000075714"/>
    </source>
</evidence>
<name>A0A150G5G9_GONPE</name>
<dbReference type="InterPro" id="IPR001214">
    <property type="entry name" value="SET_dom"/>
</dbReference>
<evidence type="ECO:0000259" key="1">
    <source>
        <dbReference type="Pfam" id="PF00856"/>
    </source>
</evidence>
<sequence length="127" mass="13079">MSSDPAGGFLVPVEVRPCIDDPAKGHGVFSLAPVTADTIVWRPGLAFVTAEDPGSLCVNPTDLGRFVNHSGSPNLGAGLSGGTATRAIAAGEELTCDYRALACPDWYQALCQQYGVLSTGDVAARCP</sequence>
<dbReference type="InterPro" id="IPR046341">
    <property type="entry name" value="SET_dom_sf"/>
</dbReference>
<evidence type="ECO:0000313" key="2">
    <source>
        <dbReference type="EMBL" id="KXZ45071.1"/>
    </source>
</evidence>
<dbReference type="Pfam" id="PF00856">
    <property type="entry name" value="SET"/>
    <property type="match status" value="1"/>
</dbReference>
<comment type="caution">
    <text evidence="2">The sequence shown here is derived from an EMBL/GenBank/DDBJ whole genome shotgun (WGS) entry which is preliminary data.</text>
</comment>